<dbReference type="EMBL" id="JAAAJB010000165">
    <property type="protein sequence ID" value="KAG0263261.1"/>
    <property type="molecule type" value="Genomic_DNA"/>
</dbReference>
<gene>
    <name evidence="2" type="ORF">DFQ27_001836</name>
</gene>
<dbReference type="PANTHER" id="PTHR12286:SF5">
    <property type="entry name" value="SACCHAROPINE DEHYDROGENASE-LIKE OXIDOREDUCTASE"/>
    <property type="match status" value="1"/>
</dbReference>
<evidence type="ECO:0000313" key="2">
    <source>
        <dbReference type="EMBL" id="KAG0263261.1"/>
    </source>
</evidence>
<dbReference type="PANTHER" id="PTHR12286">
    <property type="entry name" value="SACCHAROPINE DEHYDROGENASE-LIKE OXIDOREDUCTASE"/>
    <property type="match status" value="1"/>
</dbReference>
<name>A0A9P6QDL3_9FUNG</name>
<evidence type="ECO:0000313" key="3">
    <source>
        <dbReference type="Proteomes" id="UP000807716"/>
    </source>
</evidence>
<sequence length="243" mass="26565">AVHGFANADKLRQLRKKANRPQVPRVGQKLAVNSSPHWASRVAAYCIPFFFADPSVVRLSQQLAITEASTVSDSVKSPIQFSAYICIPSFSILASMMVASTVFGFLAKFEAGRKLLLKYPKFFTFGSFSHEGPTEQQLAETSFSETFFATGYSKALQEEHGHSIEALSQVKPDVEIVTTVSGPEPGYVATPKMVVQSAYTLLLEKDKIPNGVLTPTTAFADTKLLDRLQQNGIIFSTVHQGSK</sequence>
<keyword evidence="1" id="KW-0812">Transmembrane</keyword>
<protein>
    <recommendedName>
        <fullName evidence="4">Saccharopine dehydrogenase</fullName>
    </recommendedName>
</protein>
<feature type="transmembrane region" description="Helical" evidence="1">
    <location>
        <begin position="81"/>
        <end position="107"/>
    </location>
</feature>
<dbReference type="GO" id="GO:0009247">
    <property type="term" value="P:glycolipid biosynthetic process"/>
    <property type="evidence" value="ECO:0007669"/>
    <property type="project" value="TreeGrafter"/>
</dbReference>
<dbReference type="GO" id="GO:0005739">
    <property type="term" value="C:mitochondrion"/>
    <property type="evidence" value="ECO:0007669"/>
    <property type="project" value="TreeGrafter"/>
</dbReference>
<keyword evidence="1" id="KW-0472">Membrane</keyword>
<dbReference type="GO" id="GO:0005886">
    <property type="term" value="C:plasma membrane"/>
    <property type="evidence" value="ECO:0007669"/>
    <property type="project" value="TreeGrafter"/>
</dbReference>
<dbReference type="AlphaFoldDB" id="A0A9P6QDL3"/>
<accession>A0A9P6QDL3</accession>
<keyword evidence="1" id="KW-1133">Transmembrane helix</keyword>
<evidence type="ECO:0000256" key="1">
    <source>
        <dbReference type="SAM" id="Phobius"/>
    </source>
</evidence>
<feature type="non-terminal residue" evidence="2">
    <location>
        <position position="1"/>
    </location>
</feature>
<comment type="caution">
    <text evidence="2">The sequence shown here is derived from an EMBL/GenBank/DDBJ whole genome shotgun (WGS) entry which is preliminary data.</text>
</comment>
<dbReference type="OrthoDB" id="10268090at2759"/>
<organism evidence="2 3">
    <name type="scientific">Actinomortierella ambigua</name>
    <dbReference type="NCBI Taxonomy" id="1343610"/>
    <lineage>
        <taxon>Eukaryota</taxon>
        <taxon>Fungi</taxon>
        <taxon>Fungi incertae sedis</taxon>
        <taxon>Mucoromycota</taxon>
        <taxon>Mortierellomycotina</taxon>
        <taxon>Mortierellomycetes</taxon>
        <taxon>Mortierellales</taxon>
        <taxon>Mortierellaceae</taxon>
        <taxon>Actinomortierella</taxon>
    </lineage>
</organism>
<proteinExistence type="predicted"/>
<reference evidence="2" key="1">
    <citation type="journal article" date="2020" name="Fungal Divers.">
        <title>Resolving the Mortierellaceae phylogeny through synthesis of multi-gene phylogenetics and phylogenomics.</title>
        <authorList>
            <person name="Vandepol N."/>
            <person name="Liber J."/>
            <person name="Desiro A."/>
            <person name="Na H."/>
            <person name="Kennedy M."/>
            <person name="Barry K."/>
            <person name="Grigoriev I.V."/>
            <person name="Miller A.N."/>
            <person name="O'Donnell K."/>
            <person name="Stajich J.E."/>
            <person name="Bonito G."/>
        </authorList>
    </citation>
    <scope>NUCLEOTIDE SEQUENCE</scope>
    <source>
        <strain evidence="2">BC1065</strain>
    </source>
</reference>
<keyword evidence="3" id="KW-1185">Reference proteome</keyword>
<evidence type="ECO:0008006" key="4">
    <source>
        <dbReference type="Google" id="ProtNLM"/>
    </source>
</evidence>
<dbReference type="Proteomes" id="UP000807716">
    <property type="component" value="Unassembled WGS sequence"/>
</dbReference>
<dbReference type="GO" id="GO:0005811">
    <property type="term" value="C:lipid droplet"/>
    <property type="evidence" value="ECO:0007669"/>
    <property type="project" value="TreeGrafter"/>
</dbReference>
<dbReference type="InterPro" id="IPR051276">
    <property type="entry name" value="Saccharopine_DH-like_oxidrdct"/>
</dbReference>